<evidence type="ECO:0000313" key="3">
    <source>
        <dbReference type="Proteomes" id="UP000466345"/>
    </source>
</evidence>
<dbReference type="InterPro" id="IPR037401">
    <property type="entry name" value="SnoaL-like"/>
</dbReference>
<dbReference type="RefSeq" id="WP_153457352.1">
    <property type="nucleotide sequence ID" value="NZ_WEGJ01000059.1"/>
</dbReference>
<evidence type="ECO:0000313" key="2">
    <source>
        <dbReference type="EMBL" id="MQY16540.1"/>
    </source>
</evidence>
<dbReference type="OrthoDB" id="8080938at2"/>
<dbReference type="AlphaFoldDB" id="A0A7K0CSW5"/>
<reference evidence="2 3" key="1">
    <citation type="submission" date="2019-10" db="EMBL/GenBank/DDBJ databases">
        <title>Streptomyces smaragdinus sp. nov. and Streptomyces fabii sp. nov., isolated from the gut of fungus growing-termite Macrotermes natalensis.</title>
        <authorList>
            <person name="Schwitalla J."/>
            <person name="Benndorf R."/>
            <person name="Martin K."/>
            <person name="De Beer W."/>
            <person name="Kaster A.-K."/>
            <person name="Vollmers J."/>
            <person name="Poulsen M."/>
            <person name="Beemelmanns C."/>
        </authorList>
    </citation>
    <scope>NUCLEOTIDE SEQUENCE [LARGE SCALE GENOMIC DNA]</scope>
    <source>
        <strain evidence="2 3">RB5</strain>
    </source>
</reference>
<organism evidence="2 3">
    <name type="scientific">Streptomyces smaragdinus</name>
    <dbReference type="NCBI Taxonomy" id="2585196"/>
    <lineage>
        <taxon>Bacteria</taxon>
        <taxon>Bacillati</taxon>
        <taxon>Actinomycetota</taxon>
        <taxon>Actinomycetes</taxon>
        <taxon>Kitasatosporales</taxon>
        <taxon>Streptomycetaceae</taxon>
        <taxon>Streptomyces</taxon>
    </lineage>
</organism>
<accession>A0A7K0CSW5</accession>
<protein>
    <recommendedName>
        <fullName evidence="1">SnoaL-like domain-containing protein</fullName>
    </recommendedName>
</protein>
<gene>
    <name evidence="2" type="ORF">SRB5_67390</name>
</gene>
<dbReference type="SUPFAM" id="SSF54427">
    <property type="entry name" value="NTF2-like"/>
    <property type="match status" value="1"/>
</dbReference>
<dbReference type="InterPro" id="IPR032710">
    <property type="entry name" value="NTF2-like_dom_sf"/>
</dbReference>
<dbReference type="Proteomes" id="UP000466345">
    <property type="component" value="Unassembled WGS sequence"/>
</dbReference>
<feature type="domain" description="SnoaL-like" evidence="1">
    <location>
        <begin position="10"/>
        <end position="104"/>
    </location>
</feature>
<evidence type="ECO:0000259" key="1">
    <source>
        <dbReference type="Pfam" id="PF12680"/>
    </source>
</evidence>
<dbReference type="Gene3D" id="3.10.450.50">
    <property type="match status" value="1"/>
</dbReference>
<proteinExistence type="predicted"/>
<comment type="caution">
    <text evidence="2">The sequence shown here is derived from an EMBL/GenBank/DDBJ whole genome shotgun (WGS) entry which is preliminary data.</text>
</comment>
<keyword evidence="3" id="KW-1185">Reference proteome</keyword>
<sequence length="110" mass="11777">MTTTDTPAAVRAFIEATNSADSEAFASAFTEDADLDDWGRKFHGRDGVRAWDRTDNIGVQAHFDLVAIEPGPDPDTYVATLTVTGNGHNGTGPMTFRLRDGLIAGLRIAP</sequence>
<name>A0A7K0CSW5_9ACTN</name>
<dbReference type="EMBL" id="WEGJ01000059">
    <property type="protein sequence ID" value="MQY16540.1"/>
    <property type="molecule type" value="Genomic_DNA"/>
</dbReference>
<dbReference type="Pfam" id="PF12680">
    <property type="entry name" value="SnoaL_2"/>
    <property type="match status" value="1"/>
</dbReference>